<dbReference type="OrthoDB" id="3530529at2"/>
<evidence type="ECO:0000313" key="3">
    <source>
        <dbReference type="EMBL" id="WUR40194.1"/>
    </source>
</evidence>
<evidence type="ECO:0000313" key="4">
    <source>
        <dbReference type="Proteomes" id="UP000198614"/>
    </source>
</evidence>
<reference evidence="3" key="2">
    <citation type="submission" date="2022-10" db="EMBL/GenBank/DDBJ databases">
        <title>The complete genomes of actinobacterial strains from the NBC collection.</title>
        <authorList>
            <person name="Joergensen T.S."/>
            <person name="Alvarez Arevalo M."/>
            <person name="Sterndorff E.B."/>
            <person name="Faurdal D."/>
            <person name="Vuksanovic O."/>
            <person name="Mourched A.-S."/>
            <person name="Charusanti P."/>
            <person name="Shaw S."/>
            <person name="Blin K."/>
            <person name="Weber T."/>
        </authorList>
    </citation>
    <scope>NUCLEOTIDE SEQUENCE</scope>
    <source>
        <strain evidence="3">NBC_00489</strain>
    </source>
</reference>
<dbReference type="CDD" id="cd00051">
    <property type="entry name" value="EFh"/>
    <property type="match status" value="2"/>
</dbReference>
<dbReference type="GO" id="GO:0005509">
    <property type="term" value="F:calcium ion binding"/>
    <property type="evidence" value="ECO:0007669"/>
    <property type="project" value="InterPro"/>
</dbReference>
<dbReference type="InterPro" id="IPR011992">
    <property type="entry name" value="EF-hand-dom_pair"/>
</dbReference>
<dbReference type="AlphaFoldDB" id="A0A1G7P3Q7"/>
<dbReference type="InterPro" id="IPR002048">
    <property type="entry name" value="EF_hand_dom"/>
</dbReference>
<feature type="domain" description="EF-hand" evidence="1">
    <location>
        <begin position="55"/>
        <end position="90"/>
    </location>
</feature>
<feature type="domain" description="EF-hand" evidence="1">
    <location>
        <begin position="5"/>
        <end position="40"/>
    </location>
</feature>
<evidence type="ECO:0000259" key="1">
    <source>
        <dbReference type="PROSITE" id="PS50222"/>
    </source>
</evidence>
<evidence type="ECO:0000313" key="2">
    <source>
        <dbReference type="EMBL" id="SDF80925.1"/>
    </source>
</evidence>
<dbReference type="SUPFAM" id="SSF47473">
    <property type="entry name" value="EF-hand"/>
    <property type="match status" value="1"/>
</dbReference>
<evidence type="ECO:0000313" key="5">
    <source>
        <dbReference type="Proteomes" id="UP001432161"/>
    </source>
</evidence>
<dbReference type="Proteomes" id="UP000198614">
    <property type="component" value="Unassembled WGS sequence"/>
</dbReference>
<dbReference type="Pfam" id="PF13202">
    <property type="entry name" value="EF-hand_5"/>
    <property type="match status" value="2"/>
</dbReference>
<dbReference type="EMBL" id="FNAX01000011">
    <property type="protein sequence ID" value="SDF80925.1"/>
    <property type="molecule type" value="Genomic_DNA"/>
</dbReference>
<dbReference type="EMBL" id="CP108330">
    <property type="protein sequence ID" value="WUR40194.1"/>
    <property type="molecule type" value="Genomic_DNA"/>
</dbReference>
<dbReference type="PROSITE" id="PS00018">
    <property type="entry name" value="EF_HAND_1"/>
    <property type="match status" value="2"/>
</dbReference>
<dbReference type="Proteomes" id="UP001432161">
    <property type="component" value="Chromosome"/>
</dbReference>
<protein>
    <submittedName>
        <fullName evidence="2">EF-hand domain pair</fullName>
    </submittedName>
    <submittedName>
        <fullName evidence="3">EF-hand domain-containing protein</fullName>
    </submittedName>
</protein>
<dbReference type="PROSITE" id="PS50222">
    <property type="entry name" value="EF_HAND_2"/>
    <property type="match status" value="3"/>
</dbReference>
<accession>A0A1G7P3Q7</accession>
<dbReference type="SMART" id="SM00054">
    <property type="entry name" value="EFh"/>
    <property type="match status" value="3"/>
</dbReference>
<reference evidence="2 4" key="1">
    <citation type="submission" date="2016-10" db="EMBL/GenBank/DDBJ databases">
        <authorList>
            <person name="de Groot N.N."/>
        </authorList>
    </citation>
    <scope>NUCLEOTIDE SEQUENCE [LARGE SCALE GENOMIC DNA]</scope>
    <source>
        <strain evidence="2 4">CGMCC 4.1859</strain>
    </source>
</reference>
<gene>
    <name evidence="3" type="ORF">OHN36_25095</name>
    <name evidence="2" type="ORF">SAMN05216260_11123</name>
</gene>
<keyword evidence="5" id="KW-1185">Reference proteome</keyword>
<organism evidence="2 4">
    <name type="scientific">Streptomyces griseoaurantiacus</name>
    <dbReference type="NCBI Taxonomy" id="68213"/>
    <lineage>
        <taxon>Bacteria</taxon>
        <taxon>Bacillati</taxon>
        <taxon>Actinomycetota</taxon>
        <taxon>Actinomycetes</taxon>
        <taxon>Kitasatosporales</taxon>
        <taxon>Streptomycetaceae</taxon>
        <taxon>Streptomyces</taxon>
        <taxon>Streptomyces aurantiacus group</taxon>
    </lineage>
</organism>
<dbReference type="InterPro" id="IPR018247">
    <property type="entry name" value="EF_Hand_1_Ca_BS"/>
</dbReference>
<sequence length="178" mass="19435">MPTTKANDRVALVFSLFDADGNGVLEPEDFALMGERVTAAVPEAGDRAKSRMLDAFRGYWDTLVRELDADGDGRISPEEFTAIVLDPQRFEPTVDEFAEALAAMGDPNGDGFVERPHFTALMTAIGFRRANIDALFEAFGPVEGDRVPVAVWADGIRDYYRPEKDGIPGDHLVAGATR</sequence>
<feature type="domain" description="EF-hand" evidence="1">
    <location>
        <begin position="93"/>
        <end position="128"/>
    </location>
</feature>
<dbReference type="Gene3D" id="1.10.238.10">
    <property type="entry name" value="EF-hand"/>
    <property type="match status" value="1"/>
</dbReference>
<proteinExistence type="predicted"/>
<name>A0A1G7P3Q7_9ACTN</name>